<dbReference type="Gene3D" id="1.25.40.10">
    <property type="entry name" value="Tetratricopeptide repeat domain"/>
    <property type="match status" value="4"/>
</dbReference>
<evidence type="ECO:0000256" key="1">
    <source>
        <dbReference type="ARBA" id="ARBA00022737"/>
    </source>
</evidence>
<dbReference type="AlphaFoldDB" id="A0A498HIW1"/>
<evidence type="ECO:0000313" key="3">
    <source>
        <dbReference type="EMBL" id="RXH69327.1"/>
    </source>
</evidence>
<feature type="repeat" description="PPR" evidence="2">
    <location>
        <begin position="84"/>
        <end position="118"/>
    </location>
</feature>
<dbReference type="GO" id="GO:0003723">
    <property type="term" value="F:RNA binding"/>
    <property type="evidence" value="ECO:0007669"/>
    <property type="project" value="InterPro"/>
</dbReference>
<proteinExistence type="predicted"/>
<accession>A0A498HIW1</accession>
<dbReference type="OrthoDB" id="1928982at2759"/>
<keyword evidence="4" id="KW-1185">Reference proteome</keyword>
<dbReference type="InterPro" id="IPR011990">
    <property type="entry name" value="TPR-like_helical_dom_sf"/>
</dbReference>
<dbReference type="InterPro" id="IPR002885">
    <property type="entry name" value="PPR_rpt"/>
</dbReference>
<evidence type="ECO:0000256" key="2">
    <source>
        <dbReference type="PROSITE-ProRule" id="PRU00708"/>
    </source>
</evidence>
<feature type="repeat" description="PPR" evidence="2">
    <location>
        <begin position="286"/>
        <end position="320"/>
    </location>
</feature>
<dbReference type="NCBIfam" id="TIGR00756">
    <property type="entry name" value="PPR"/>
    <property type="match status" value="2"/>
</dbReference>
<dbReference type="EMBL" id="RDQH01000343">
    <property type="protein sequence ID" value="RXH69327.1"/>
    <property type="molecule type" value="Genomic_DNA"/>
</dbReference>
<dbReference type="InterPro" id="IPR046848">
    <property type="entry name" value="E_motif"/>
</dbReference>
<evidence type="ECO:0000313" key="4">
    <source>
        <dbReference type="Proteomes" id="UP000290289"/>
    </source>
</evidence>
<name>A0A498HIW1_MALDO</name>
<dbReference type="PANTHER" id="PTHR47926">
    <property type="entry name" value="PENTATRICOPEPTIDE REPEAT-CONTAINING PROTEIN"/>
    <property type="match status" value="1"/>
</dbReference>
<keyword evidence="1" id="KW-0677">Repeat</keyword>
<dbReference type="PROSITE" id="PS51375">
    <property type="entry name" value="PPR"/>
    <property type="match status" value="3"/>
</dbReference>
<organism evidence="3 4">
    <name type="scientific">Malus domestica</name>
    <name type="common">Apple</name>
    <name type="synonym">Pyrus malus</name>
    <dbReference type="NCBI Taxonomy" id="3750"/>
    <lineage>
        <taxon>Eukaryota</taxon>
        <taxon>Viridiplantae</taxon>
        <taxon>Streptophyta</taxon>
        <taxon>Embryophyta</taxon>
        <taxon>Tracheophyta</taxon>
        <taxon>Spermatophyta</taxon>
        <taxon>Magnoliopsida</taxon>
        <taxon>eudicotyledons</taxon>
        <taxon>Gunneridae</taxon>
        <taxon>Pentapetalae</taxon>
        <taxon>rosids</taxon>
        <taxon>fabids</taxon>
        <taxon>Rosales</taxon>
        <taxon>Rosaceae</taxon>
        <taxon>Amygdaloideae</taxon>
        <taxon>Maleae</taxon>
        <taxon>Malus</taxon>
    </lineage>
</organism>
<gene>
    <name evidence="3" type="ORF">DVH24_037111</name>
</gene>
<dbReference type="Proteomes" id="UP000290289">
    <property type="component" value="Chromosome 17"/>
</dbReference>
<reference evidence="3 4" key="1">
    <citation type="submission" date="2018-10" db="EMBL/GenBank/DDBJ databases">
        <title>A high-quality apple genome assembly.</title>
        <authorList>
            <person name="Hu J."/>
        </authorList>
    </citation>
    <scope>NUCLEOTIDE SEQUENCE [LARGE SCALE GENOMIC DNA]</scope>
    <source>
        <strain evidence="4">cv. HFTH1</strain>
        <tissue evidence="3">Young leaf</tissue>
    </source>
</reference>
<dbReference type="InterPro" id="IPR046960">
    <property type="entry name" value="PPR_At4g14850-like_plant"/>
</dbReference>
<dbReference type="FunFam" id="1.25.40.10:FF:002158">
    <property type="entry name" value="Pentatricopeptide repeat-containing protein"/>
    <property type="match status" value="1"/>
</dbReference>
<evidence type="ECO:0008006" key="5">
    <source>
        <dbReference type="Google" id="ProtNLM"/>
    </source>
</evidence>
<dbReference type="GO" id="GO:0009451">
    <property type="term" value="P:RNA modification"/>
    <property type="evidence" value="ECO:0007669"/>
    <property type="project" value="InterPro"/>
</dbReference>
<dbReference type="SMR" id="A0A498HIW1"/>
<dbReference type="KEGG" id="mdm:103416994"/>
<dbReference type="Pfam" id="PF01535">
    <property type="entry name" value="PPR"/>
    <property type="match status" value="7"/>
</dbReference>
<protein>
    <recommendedName>
        <fullName evidence="5">Pentacotripeptide-repeat region of PRORP domain-containing protein</fullName>
    </recommendedName>
</protein>
<comment type="caution">
    <text evidence="3">The sequence shown here is derived from an EMBL/GenBank/DDBJ whole genome shotgun (WGS) entry which is preliminary data.</text>
</comment>
<sequence length="505" mass="56693">MVRLPIPTANNCNSNFGSKKQQCLHLLSLCSTFKHLSQIHAQIQVSGFRKDHFLLTQLVRFCALSPAKNFAYARTLLRHSESSPPSSWNFLIRGYAPSDSPREAIWVFRVMLHSGVRPNLLTFPFLIKCCASAAALKEGKQVHVGVVKCGLDCDVYVQNNLVHFYGECKKIKDARKVFDEMFERSVVSWNAVITACIENFWFNEGIEYFVKMRDCGFEPDETTMVVVLNASSELGNLSIGRWVHSQVIVRGLALNCQLGTALVDMYAKSGALGYARIVFDKMETRNVWTWSAMIVGLAQHGFAKEALELFPKMLSSPINPNYVTFLGVLCACSHAGLVEDGYRFFNDMEHVHGITPMMVHYGAMVDILGRAGRLNEAYSFMMSMPLDPDPVIWRTLLSACTTHSAKDNKGVGNKVREKLLELEPKRGGNLVMAANMFAEVGMWDKAANLRMVMKERQMKKMAGESCVELGGSIHKFFSGFDSQADYEDVYQILDVLSLHMKLVNM</sequence>
<feature type="repeat" description="PPR" evidence="2">
    <location>
        <begin position="185"/>
        <end position="219"/>
    </location>
</feature>
<dbReference type="FunFam" id="1.25.40.10:FF:000470">
    <property type="entry name" value="Pentatricopeptide repeat-containing protein At5g66520"/>
    <property type="match status" value="1"/>
</dbReference>
<dbReference type="Pfam" id="PF20431">
    <property type="entry name" value="E_motif"/>
    <property type="match status" value="1"/>
</dbReference>
<dbReference type="FunFam" id="1.25.40.10:FF:002589">
    <property type="entry name" value="Pentatricopeptide repeat-containing protein"/>
    <property type="match status" value="1"/>
</dbReference>
<dbReference type="PANTHER" id="PTHR47926:SF347">
    <property type="entry name" value="PENTATRICOPEPTIDE REPEAT-CONTAINING PROTEIN"/>
    <property type="match status" value="1"/>
</dbReference>